<dbReference type="HOGENOM" id="CLU_845684_0_0_1"/>
<dbReference type="Pfam" id="PF00226">
    <property type="entry name" value="DnaJ"/>
    <property type="match status" value="1"/>
</dbReference>
<protein>
    <recommendedName>
        <fullName evidence="2">J domain-containing protein</fullName>
    </recommendedName>
</protein>
<keyword evidence="1" id="KW-0732">Signal</keyword>
<dbReference type="EMBL" id="CM001882">
    <property type="protein sequence ID" value="EOY05355.1"/>
    <property type="molecule type" value="Genomic_DNA"/>
</dbReference>
<dbReference type="InterPro" id="IPR001623">
    <property type="entry name" value="DnaJ_domain"/>
</dbReference>
<feature type="chain" id="PRO_5001601664" description="J domain-containing protein" evidence="1">
    <location>
        <begin position="22"/>
        <end position="329"/>
    </location>
</feature>
<proteinExistence type="predicted"/>
<dbReference type="PANTHER" id="PTHR44137:SF57">
    <property type="entry name" value="CHAPERONE DNAJ-DOMAIN PROTEIN"/>
    <property type="match status" value="1"/>
</dbReference>
<evidence type="ECO:0000256" key="1">
    <source>
        <dbReference type="SAM" id="SignalP"/>
    </source>
</evidence>
<sequence>MPAYHICPFEMLLICFSVSFAYHVNPCICISFLEAFIRCMEERFGLCMESGLCQRMDLRSKHLDSMQWRVSMAAVELNYPVDFSKIMEFEGFGRRAKVTSQSSQSHQHLAMMIIDDNIKNGLKEPVENDLSSNFSLLQYLKFMARWEQKKSVGGGKKKEVKETGLGLSFTKDENFKEWYFEKLCCDGRFSSSRYLSISIHRAKVAAEEYFKLGNIDRAIQQGFAALDLNPNLRIVQKYIAAYLIHKFASMLSLCQKMKVDDTKVLYSILFIEDCSAVVDAATIRKHYKEVVLLVHPDKNDSVAADGAFKIVRQAWETLLSDHNKRRKTR</sequence>
<accession>A0A061EJY8</accession>
<dbReference type="AlphaFoldDB" id="A0A061EJY8"/>
<dbReference type="CDD" id="cd06257">
    <property type="entry name" value="DnaJ"/>
    <property type="match status" value="1"/>
</dbReference>
<dbReference type="Proteomes" id="UP000026915">
    <property type="component" value="Chromosome 4"/>
</dbReference>
<dbReference type="SMART" id="SM00271">
    <property type="entry name" value="DnaJ"/>
    <property type="match status" value="1"/>
</dbReference>
<dbReference type="PROSITE" id="PS50076">
    <property type="entry name" value="DNAJ_2"/>
    <property type="match status" value="1"/>
</dbReference>
<gene>
    <name evidence="3" type="ORF">TCM_020374</name>
</gene>
<organism evidence="3 4">
    <name type="scientific">Theobroma cacao</name>
    <name type="common">Cacao</name>
    <name type="synonym">Cocoa</name>
    <dbReference type="NCBI Taxonomy" id="3641"/>
    <lineage>
        <taxon>Eukaryota</taxon>
        <taxon>Viridiplantae</taxon>
        <taxon>Streptophyta</taxon>
        <taxon>Embryophyta</taxon>
        <taxon>Tracheophyta</taxon>
        <taxon>Spermatophyta</taxon>
        <taxon>Magnoliopsida</taxon>
        <taxon>eudicotyledons</taxon>
        <taxon>Gunneridae</taxon>
        <taxon>Pentapetalae</taxon>
        <taxon>rosids</taxon>
        <taxon>malvids</taxon>
        <taxon>Malvales</taxon>
        <taxon>Malvaceae</taxon>
        <taxon>Byttnerioideae</taxon>
        <taxon>Theobroma</taxon>
    </lineage>
</organism>
<dbReference type="SUPFAM" id="SSF46565">
    <property type="entry name" value="Chaperone J-domain"/>
    <property type="match status" value="1"/>
</dbReference>
<evidence type="ECO:0000259" key="2">
    <source>
        <dbReference type="PROSITE" id="PS50076"/>
    </source>
</evidence>
<evidence type="ECO:0000313" key="4">
    <source>
        <dbReference type="Proteomes" id="UP000026915"/>
    </source>
</evidence>
<dbReference type="Gene3D" id="1.10.287.110">
    <property type="entry name" value="DnaJ domain"/>
    <property type="match status" value="1"/>
</dbReference>
<dbReference type="InterPro" id="IPR036869">
    <property type="entry name" value="J_dom_sf"/>
</dbReference>
<feature type="domain" description="J" evidence="2">
    <location>
        <begin position="264"/>
        <end position="329"/>
    </location>
</feature>
<reference evidence="3 4" key="1">
    <citation type="journal article" date="2013" name="Genome Biol.">
        <title>The genome sequence of the most widely cultivated cacao type and its use to identify candidate genes regulating pod color.</title>
        <authorList>
            <person name="Motamayor J.C."/>
            <person name="Mockaitis K."/>
            <person name="Schmutz J."/>
            <person name="Haiminen N."/>
            <person name="Iii D.L."/>
            <person name="Cornejo O."/>
            <person name="Findley S.D."/>
            <person name="Zheng P."/>
            <person name="Utro F."/>
            <person name="Royaert S."/>
            <person name="Saski C."/>
            <person name="Jenkins J."/>
            <person name="Podicheti R."/>
            <person name="Zhao M."/>
            <person name="Scheffler B.E."/>
            <person name="Stack J.C."/>
            <person name="Feltus F.A."/>
            <person name="Mustiga G.M."/>
            <person name="Amores F."/>
            <person name="Phillips W."/>
            <person name="Marelli J.P."/>
            <person name="May G.D."/>
            <person name="Shapiro H."/>
            <person name="Ma J."/>
            <person name="Bustamante C.D."/>
            <person name="Schnell R.J."/>
            <person name="Main D."/>
            <person name="Gilbert D."/>
            <person name="Parida L."/>
            <person name="Kuhn D.N."/>
        </authorList>
    </citation>
    <scope>NUCLEOTIDE SEQUENCE [LARGE SCALE GENOMIC DNA]</scope>
    <source>
        <strain evidence="4">cv. Matina 1-6</strain>
    </source>
</reference>
<feature type="signal peptide" evidence="1">
    <location>
        <begin position="1"/>
        <end position="21"/>
    </location>
</feature>
<evidence type="ECO:0000313" key="3">
    <source>
        <dbReference type="EMBL" id="EOY05355.1"/>
    </source>
</evidence>
<keyword evidence="4" id="KW-1185">Reference proteome</keyword>
<name>A0A061EJY8_THECC</name>
<dbReference type="Gramene" id="EOY05355">
    <property type="protein sequence ID" value="EOY05355"/>
    <property type="gene ID" value="TCM_020374"/>
</dbReference>
<dbReference type="PANTHER" id="PTHR44137">
    <property type="entry name" value="BNAC03G44070D PROTEIN"/>
    <property type="match status" value="1"/>
</dbReference>
<dbReference type="InParanoid" id="A0A061EJY8"/>